<sequence length="498" mass="53723">MRASASLPGSRRAVVIGAGLGGLAAAIRLQAGGIETVVVEARDAPGGRAGCDSEAPFRFCGGPEALSDRSALEELWALSGTAVEHDIALYPVTPLRRHSWPDGTTFDLHADEAELTREVARLAPGDLAGHEEYQRLSRSILADFRSRPGPEPFTDLRALSGMMSQLARAQAWRSLWSLICAHVHDERLREVLAVGALQQGANPLAVSALMAADTARMRAGLWWPQGGFAALAAALQKRFEQLGGTVRLGDPVCRVHTLGNRVHEIETQGGWKSRCDVLISTADRDHTWRDLLAETRRGEEMAARTRRQPHAPGLFTVHFALEGTWPGIPHSMALFGPRFRALIEDITIHGVLPQDQLIWLCHPSLTDPSLAPPGKSVFRAQVPVANLARLPIDWEAIGPLLEQRVLAEIGRRLVPDIRDRLITAHHITPRDLALDFNAAQGSGFGLAAQPLWHARAFHPLRDKGLGNLYFAGAAAAPGGGLPGALSSAKAATTMILTE</sequence>
<dbReference type="InterPro" id="IPR014105">
    <property type="entry name" value="Carotenoid/retinoid_OxRdtase"/>
</dbReference>
<comment type="caution">
    <text evidence="7">The sequence shown here is derived from an EMBL/GenBank/DDBJ whole genome shotgun (WGS) entry which is preliminary data.</text>
</comment>
<organism evidence="7 8">
    <name type="scientific">Novosphingobium aquiterrae</name>
    <dbReference type="NCBI Taxonomy" id="624388"/>
    <lineage>
        <taxon>Bacteria</taxon>
        <taxon>Pseudomonadati</taxon>
        <taxon>Pseudomonadota</taxon>
        <taxon>Alphaproteobacteria</taxon>
        <taxon>Sphingomonadales</taxon>
        <taxon>Sphingomonadaceae</taxon>
        <taxon>Novosphingobium</taxon>
    </lineage>
</organism>
<dbReference type="PANTHER" id="PTHR43734">
    <property type="entry name" value="PHYTOENE DESATURASE"/>
    <property type="match status" value="1"/>
</dbReference>
<dbReference type="Gene3D" id="3.50.50.60">
    <property type="entry name" value="FAD/NAD(P)-binding domain"/>
    <property type="match status" value="2"/>
</dbReference>
<dbReference type="InterPro" id="IPR036188">
    <property type="entry name" value="FAD/NAD-bd_sf"/>
</dbReference>
<dbReference type="SUPFAM" id="SSF51905">
    <property type="entry name" value="FAD/NAD(P)-binding domain"/>
    <property type="match status" value="1"/>
</dbReference>
<proteinExistence type="inferred from homology"/>
<evidence type="ECO:0000313" key="8">
    <source>
        <dbReference type="Proteomes" id="UP001589943"/>
    </source>
</evidence>
<evidence type="ECO:0000256" key="3">
    <source>
        <dbReference type="ARBA" id="ARBA00022746"/>
    </source>
</evidence>
<gene>
    <name evidence="7" type="primary">crtI</name>
    <name evidence="7" type="ORF">ACFFF7_05305</name>
</gene>
<keyword evidence="4 5" id="KW-0560">Oxidoreductase</keyword>
<dbReference type="EMBL" id="JBHLTL010000001">
    <property type="protein sequence ID" value="MFC0588824.1"/>
    <property type="molecule type" value="Genomic_DNA"/>
</dbReference>
<keyword evidence="8" id="KW-1185">Reference proteome</keyword>
<evidence type="ECO:0000256" key="5">
    <source>
        <dbReference type="RuleBase" id="RU362075"/>
    </source>
</evidence>
<dbReference type="EC" id="1.-.-.-" evidence="7"/>
<keyword evidence="3 5" id="KW-0125">Carotenoid biosynthesis</keyword>
<evidence type="ECO:0000256" key="2">
    <source>
        <dbReference type="ARBA" id="ARBA00006046"/>
    </source>
</evidence>
<protein>
    <submittedName>
        <fullName evidence="7">Phytoene desaturase family protein</fullName>
        <ecNumber evidence="7">1.-.-.-</ecNumber>
    </submittedName>
</protein>
<evidence type="ECO:0000259" key="6">
    <source>
        <dbReference type="Pfam" id="PF01593"/>
    </source>
</evidence>
<accession>A0ABV6PG96</accession>
<dbReference type="PANTHER" id="PTHR43734:SF3">
    <property type="entry name" value="B-CAROTENE KETOLASE"/>
    <property type="match status" value="1"/>
</dbReference>
<dbReference type="InterPro" id="IPR002937">
    <property type="entry name" value="Amino_oxidase"/>
</dbReference>
<comment type="similarity">
    <text evidence="2 5">Belongs to the carotenoid/retinoid oxidoreductase family.</text>
</comment>
<reference evidence="7 8" key="1">
    <citation type="submission" date="2024-09" db="EMBL/GenBank/DDBJ databases">
        <authorList>
            <person name="Sun Q."/>
            <person name="Mori K."/>
        </authorList>
    </citation>
    <scope>NUCLEOTIDE SEQUENCE [LARGE SCALE GENOMIC DNA]</scope>
    <source>
        <strain evidence="7 8">NCAIM B.02537</strain>
    </source>
</reference>
<dbReference type="RefSeq" id="WP_379480313.1">
    <property type="nucleotide sequence ID" value="NZ_JBHLTL010000001.1"/>
</dbReference>
<evidence type="ECO:0000313" key="7">
    <source>
        <dbReference type="EMBL" id="MFC0588824.1"/>
    </source>
</evidence>
<name>A0ABV6PG96_9SPHN</name>
<comment type="pathway">
    <text evidence="1 5">Carotenoid biosynthesis.</text>
</comment>
<dbReference type="Pfam" id="PF01593">
    <property type="entry name" value="Amino_oxidase"/>
    <property type="match status" value="1"/>
</dbReference>
<dbReference type="GO" id="GO:0016491">
    <property type="term" value="F:oxidoreductase activity"/>
    <property type="evidence" value="ECO:0007669"/>
    <property type="project" value="UniProtKB-KW"/>
</dbReference>
<dbReference type="NCBIfam" id="TIGR02734">
    <property type="entry name" value="crtI_fam"/>
    <property type="match status" value="1"/>
</dbReference>
<evidence type="ECO:0000256" key="1">
    <source>
        <dbReference type="ARBA" id="ARBA00004829"/>
    </source>
</evidence>
<evidence type="ECO:0000256" key="4">
    <source>
        <dbReference type="ARBA" id="ARBA00023002"/>
    </source>
</evidence>
<feature type="domain" description="Amine oxidase" evidence="6">
    <location>
        <begin position="20"/>
        <end position="493"/>
    </location>
</feature>
<dbReference type="Proteomes" id="UP001589943">
    <property type="component" value="Unassembled WGS sequence"/>
</dbReference>